<comment type="similarity">
    <text evidence="2">Belongs to the DsrC/TusE family.</text>
</comment>
<name>A0A3B0XHA0_9ZZZZ</name>
<keyword evidence="4" id="KW-0808">Transferase</keyword>
<dbReference type="Pfam" id="PF04358">
    <property type="entry name" value="DsrC"/>
    <property type="match status" value="2"/>
</dbReference>
<dbReference type="PANTHER" id="PTHR37010:SF1">
    <property type="entry name" value="SULFURTRANSFERASE TUSE"/>
    <property type="match status" value="1"/>
</dbReference>
<evidence type="ECO:0000256" key="2">
    <source>
        <dbReference type="ARBA" id="ARBA00005718"/>
    </source>
</evidence>
<comment type="subcellular location">
    <subcellularLocation>
        <location evidence="1">Cytoplasm</location>
    </subcellularLocation>
</comment>
<dbReference type="GO" id="GO:0016740">
    <property type="term" value="F:transferase activity"/>
    <property type="evidence" value="ECO:0007669"/>
    <property type="project" value="UniProtKB-KW"/>
</dbReference>
<accession>A0A3B0XHA0</accession>
<reference evidence="4" key="1">
    <citation type="submission" date="2018-06" db="EMBL/GenBank/DDBJ databases">
        <authorList>
            <person name="Zhirakovskaya E."/>
        </authorList>
    </citation>
    <scope>NUCLEOTIDE SEQUENCE</scope>
</reference>
<dbReference type="Gene3D" id="3.30.1420.10">
    <property type="match status" value="2"/>
</dbReference>
<dbReference type="AlphaFoldDB" id="A0A3B0XHA0"/>
<dbReference type="GO" id="GO:0002143">
    <property type="term" value="P:tRNA wobble position uridine thiolation"/>
    <property type="evidence" value="ECO:0007669"/>
    <property type="project" value="TreeGrafter"/>
</dbReference>
<dbReference type="InterPro" id="IPR025526">
    <property type="entry name" value="DsrC-like_dom_sf"/>
</dbReference>
<sequence>MQVTRSVLVLHHKLINLGLSRVWLAAEKYCLAGDKAIFRGILIKITTELSECFVMNNLVFAGNNIELRADGRLNDLNDWSPELAEQMAKEEGLSLSNQHWDVMNIMRAYYKEYNTSPILKLLRKELSKKFGAERANITVLDELFPNGVQQQGSRLAGIPLAHLDAEIDQASRVQSVSSSAGEQSHFSDQFDFHGKSIKVYASGNLVNLEDWNEELADVLAQKENIQLTEAHWTVISFLRKFYFCYGVAPMVKILIKSMAEEMGAGAVNRDHLYLLFPKGPAKQGSRIAGLPSPQGCIDG</sequence>
<dbReference type="InterPro" id="IPR043163">
    <property type="entry name" value="DsrC-like_N"/>
</dbReference>
<dbReference type="SUPFAM" id="SSF69721">
    <property type="entry name" value="DsrC, the gamma subunit of dissimilatory sulfite reductase"/>
    <property type="match status" value="2"/>
</dbReference>
<keyword evidence="3" id="KW-0963">Cytoplasm</keyword>
<gene>
    <name evidence="4" type="ORF">MNBD_GAMMA09-1094</name>
</gene>
<evidence type="ECO:0000256" key="1">
    <source>
        <dbReference type="ARBA" id="ARBA00004496"/>
    </source>
</evidence>
<dbReference type="EMBL" id="UOFI01000044">
    <property type="protein sequence ID" value="VAW63653.1"/>
    <property type="molecule type" value="Genomic_DNA"/>
</dbReference>
<dbReference type="EC" id="2.8.1.-" evidence="4"/>
<dbReference type="InterPro" id="IPR042072">
    <property type="entry name" value="DsrC-like_C"/>
</dbReference>
<organism evidence="4">
    <name type="scientific">hydrothermal vent metagenome</name>
    <dbReference type="NCBI Taxonomy" id="652676"/>
    <lineage>
        <taxon>unclassified sequences</taxon>
        <taxon>metagenomes</taxon>
        <taxon>ecological metagenomes</taxon>
    </lineage>
</organism>
<proteinExistence type="inferred from homology"/>
<evidence type="ECO:0000313" key="4">
    <source>
        <dbReference type="EMBL" id="VAW63653.1"/>
    </source>
</evidence>
<dbReference type="NCBIfam" id="TIGR03342">
    <property type="entry name" value="dsrC_tusE_dsvC"/>
    <property type="match status" value="2"/>
</dbReference>
<dbReference type="GO" id="GO:0097163">
    <property type="term" value="F:sulfur carrier activity"/>
    <property type="evidence" value="ECO:0007669"/>
    <property type="project" value="TreeGrafter"/>
</dbReference>
<dbReference type="GO" id="GO:0005737">
    <property type="term" value="C:cytoplasm"/>
    <property type="evidence" value="ECO:0007669"/>
    <property type="project" value="UniProtKB-SubCell"/>
</dbReference>
<dbReference type="InterPro" id="IPR007453">
    <property type="entry name" value="DsrC/TusE"/>
</dbReference>
<dbReference type="PANTHER" id="PTHR37010">
    <property type="entry name" value="SULFURTRANSFERASE TUSE"/>
    <property type="match status" value="1"/>
</dbReference>
<evidence type="ECO:0000256" key="3">
    <source>
        <dbReference type="ARBA" id="ARBA00022490"/>
    </source>
</evidence>
<protein>
    <submittedName>
        <fullName evidence="4">tRNA 2-thiouridine synthesizing protein E</fullName>
        <ecNumber evidence="4">2.8.1.-</ecNumber>
    </submittedName>
</protein>
<dbReference type="Gene3D" id="1.10.10.370">
    <property type="entry name" value="DsrC-like protein, C-terminal domain"/>
    <property type="match status" value="2"/>
</dbReference>